<evidence type="ECO:0000313" key="4">
    <source>
        <dbReference type="Proteomes" id="UP000282460"/>
    </source>
</evidence>
<feature type="transmembrane region" description="Helical" evidence="2">
    <location>
        <begin position="54"/>
        <end position="75"/>
    </location>
</feature>
<feature type="compositionally biased region" description="Basic and acidic residues" evidence="1">
    <location>
        <begin position="362"/>
        <end position="372"/>
    </location>
</feature>
<protein>
    <recommendedName>
        <fullName evidence="5">DUF998 domain-containing protein</fullName>
    </recommendedName>
</protein>
<keyword evidence="2" id="KW-0812">Transmembrane</keyword>
<keyword evidence="4" id="KW-1185">Reference proteome</keyword>
<feature type="transmembrane region" description="Helical" evidence="2">
    <location>
        <begin position="243"/>
        <end position="266"/>
    </location>
</feature>
<evidence type="ECO:0000256" key="2">
    <source>
        <dbReference type="SAM" id="Phobius"/>
    </source>
</evidence>
<feature type="transmembrane region" description="Helical" evidence="2">
    <location>
        <begin position="161"/>
        <end position="180"/>
    </location>
</feature>
<gene>
    <name evidence="3" type="ORF">D9V28_06160</name>
</gene>
<evidence type="ECO:0008006" key="5">
    <source>
        <dbReference type="Google" id="ProtNLM"/>
    </source>
</evidence>
<reference evidence="3 4" key="1">
    <citation type="submission" date="2018-10" db="EMBL/GenBank/DDBJ databases">
        <authorList>
            <person name="Li J."/>
        </authorList>
    </citation>
    <scope>NUCLEOTIDE SEQUENCE [LARGE SCALE GENOMIC DNA]</scope>
    <source>
        <strain evidence="3 4">ZD1-4</strain>
    </source>
</reference>
<feature type="transmembrane region" description="Helical" evidence="2">
    <location>
        <begin position="21"/>
        <end position="42"/>
    </location>
</feature>
<proteinExistence type="predicted"/>
<feature type="transmembrane region" description="Helical" evidence="2">
    <location>
        <begin position="203"/>
        <end position="222"/>
    </location>
</feature>
<feature type="transmembrane region" description="Helical" evidence="2">
    <location>
        <begin position="128"/>
        <end position="149"/>
    </location>
</feature>
<keyword evidence="2" id="KW-0472">Membrane</keyword>
<feature type="transmembrane region" description="Helical" evidence="2">
    <location>
        <begin position="304"/>
        <end position="323"/>
    </location>
</feature>
<dbReference type="EMBL" id="RCWJ01000001">
    <property type="protein sequence ID" value="RLQ86396.1"/>
    <property type="molecule type" value="Genomic_DNA"/>
</dbReference>
<dbReference type="RefSeq" id="WP_121658758.1">
    <property type="nucleotide sequence ID" value="NZ_BMEK01000001.1"/>
</dbReference>
<feature type="region of interest" description="Disordered" evidence="1">
    <location>
        <begin position="362"/>
        <end position="388"/>
    </location>
</feature>
<feature type="transmembrane region" description="Helical" evidence="2">
    <location>
        <begin position="95"/>
        <end position="116"/>
    </location>
</feature>
<evidence type="ECO:0000313" key="3">
    <source>
        <dbReference type="EMBL" id="RLQ86396.1"/>
    </source>
</evidence>
<name>A0A3L7J6Y7_9MICO</name>
<evidence type="ECO:0000256" key="1">
    <source>
        <dbReference type="SAM" id="MobiDB-lite"/>
    </source>
</evidence>
<sequence length="388" mass="40262">MSTTNTRRGRILGRAVTDESQALLAGAAAFVVLTLVALLIFGGQDIPLAGRLSVATVGALGGAVVGAATFAFSAFRARQVHPDAALFRAGRVRSLIDLFSLALAHGIVALLLWLGLFTLLQESFLGAVLYPIAAAVMVGAVGSATAYVSYLSATRMDAYRLATLLAVFLVGGMLASMLTASDPNWWQRNLSALGASADASGKAFNITLLVAGALVTALASFATRPSATPPVHAPTAEGSAPAAGSFSLLQGGLTLLGVLLACVGLFPVDELFVVHTIAASGMVVTYAVLVIRVRRFVQGATVEFISLGYAFLAVIIIAALLYFPFGYYNLTAVELIAGLLIFTWLIVLVRTLAAHETDDASDGVVERREAADGRPVPPSSPADQKGSR</sequence>
<feature type="transmembrane region" description="Helical" evidence="2">
    <location>
        <begin position="272"/>
        <end position="292"/>
    </location>
</feature>
<dbReference type="AlphaFoldDB" id="A0A3L7J6Y7"/>
<accession>A0A3L7J6Y7</accession>
<dbReference type="Proteomes" id="UP000282460">
    <property type="component" value="Unassembled WGS sequence"/>
</dbReference>
<keyword evidence="2" id="KW-1133">Transmembrane helix</keyword>
<comment type="caution">
    <text evidence="3">The sequence shown here is derived from an EMBL/GenBank/DDBJ whole genome shotgun (WGS) entry which is preliminary data.</text>
</comment>
<feature type="transmembrane region" description="Helical" evidence="2">
    <location>
        <begin position="335"/>
        <end position="353"/>
    </location>
</feature>
<organism evidence="3 4">
    <name type="scientific">Mycetocola zhadangensis</name>
    <dbReference type="NCBI Taxonomy" id="1164595"/>
    <lineage>
        <taxon>Bacteria</taxon>
        <taxon>Bacillati</taxon>
        <taxon>Actinomycetota</taxon>
        <taxon>Actinomycetes</taxon>
        <taxon>Micrococcales</taxon>
        <taxon>Microbacteriaceae</taxon>
        <taxon>Mycetocola</taxon>
    </lineage>
</organism>